<gene>
    <name evidence="3" type="ORF">Ga0061079_103133</name>
</gene>
<accession>A0A0X3ANL1</accession>
<evidence type="ECO:0000313" key="3">
    <source>
        <dbReference type="EMBL" id="CVK15823.1"/>
    </source>
</evidence>
<name>A0A0X3ANL1_9FLAO</name>
<keyword evidence="4" id="KW-1185">Reference proteome</keyword>
<dbReference type="Proteomes" id="UP000182761">
    <property type="component" value="Unassembled WGS sequence"/>
</dbReference>
<evidence type="ECO:0000313" key="4">
    <source>
        <dbReference type="Proteomes" id="UP000182761"/>
    </source>
</evidence>
<dbReference type="GO" id="GO:0046872">
    <property type="term" value="F:metal ion binding"/>
    <property type="evidence" value="ECO:0007669"/>
    <property type="project" value="UniProtKB-KW"/>
</dbReference>
<organism evidence="3 4">
    <name type="scientific">Apibacter mensalis</name>
    <dbReference type="NCBI Taxonomy" id="1586267"/>
    <lineage>
        <taxon>Bacteria</taxon>
        <taxon>Pseudomonadati</taxon>
        <taxon>Bacteroidota</taxon>
        <taxon>Flavobacteriia</taxon>
        <taxon>Flavobacteriales</taxon>
        <taxon>Weeksellaceae</taxon>
        <taxon>Apibacter</taxon>
    </lineage>
</organism>
<dbReference type="Gene3D" id="3.90.850.10">
    <property type="entry name" value="Fumarylacetoacetase-like, C-terminal domain"/>
    <property type="match status" value="1"/>
</dbReference>
<feature type="domain" description="Fumarylacetoacetase-like C-terminal" evidence="2">
    <location>
        <begin position="2"/>
        <end position="194"/>
    </location>
</feature>
<dbReference type="EMBL" id="FCOR01000003">
    <property type="protein sequence ID" value="CVK15823.1"/>
    <property type="molecule type" value="Genomic_DNA"/>
</dbReference>
<sequence length="202" mass="23266">MKFICVGRNYSNHAKELNNEIPKEPVLFIKPDTAFAKPGDDWYIPEFTEDLQHEVEILIKISKVGKYIQPEFAGNYYSEIGLGIDFTARDLQDKLKEKGLPWEKSKAFDRSALIGNFVNKEKFNLDNLNFSLVKNGQIQQKGNTSEMIFSFNFLVSYISQYFTLKMGDIIFTGTPSGVSKLKENDFLEGYIEGVRFFEVKIR</sequence>
<dbReference type="PANTHER" id="PTHR11820:SF7">
    <property type="entry name" value="ACYLPYRUVASE FAHD1, MITOCHONDRIAL"/>
    <property type="match status" value="1"/>
</dbReference>
<evidence type="ECO:0000259" key="2">
    <source>
        <dbReference type="Pfam" id="PF01557"/>
    </source>
</evidence>
<dbReference type="OrthoDB" id="9805307at2"/>
<evidence type="ECO:0000256" key="1">
    <source>
        <dbReference type="ARBA" id="ARBA00022723"/>
    </source>
</evidence>
<protein>
    <submittedName>
        <fullName evidence="3">2-keto-4-pentenoate hydratase/2-oxohepta-3-ene-1,7-dioic acid hydratase (Catechol pathway)</fullName>
    </submittedName>
</protein>
<dbReference type="Pfam" id="PF01557">
    <property type="entry name" value="FAA_hydrolase"/>
    <property type="match status" value="1"/>
</dbReference>
<dbReference type="GO" id="GO:0018773">
    <property type="term" value="F:acetylpyruvate hydrolase activity"/>
    <property type="evidence" value="ECO:0007669"/>
    <property type="project" value="TreeGrafter"/>
</dbReference>
<dbReference type="STRING" id="1586267.GCA_001418685_00656"/>
<dbReference type="AlphaFoldDB" id="A0A0X3ANL1"/>
<dbReference type="InterPro" id="IPR011234">
    <property type="entry name" value="Fumarylacetoacetase-like_C"/>
</dbReference>
<keyword evidence="1" id="KW-0479">Metal-binding</keyword>
<dbReference type="PANTHER" id="PTHR11820">
    <property type="entry name" value="ACYLPYRUVASE"/>
    <property type="match status" value="1"/>
</dbReference>
<dbReference type="InterPro" id="IPR036663">
    <property type="entry name" value="Fumarylacetoacetase_C_sf"/>
</dbReference>
<proteinExistence type="predicted"/>
<dbReference type="SUPFAM" id="SSF56529">
    <property type="entry name" value="FAH"/>
    <property type="match status" value="1"/>
</dbReference>
<reference evidence="3 4" key="1">
    <citation type="submission" date="2016-01" db="EMBL/GenBank/DDBJ databases">
        <authorList>
            <person name="McClelland M."/>
            <person name="Jain A."/>
            <person name="Saraogi P."/>
            <person name="Mendelson R."/>
            <person name="Westerman R."/>
            <person name="SanMiguel P."/>
            <person name="Csonka L."/>
        </authorList>
    </citation>
    <scope>NUCLEOTIDE SEQUENCE [LARGE SCALE GENOMIC DNA]</scope>
    <source>
        <strain evidence="3 4">R-53146</strain>
    </source>
</reference>
<dbReference type="RefSeq" id="WP_055425046.1">
    <property type="nucleotide sequence ID" value="NZ_FCOR01000003.1"/>
</dbReference>